<dbReference type="PANTHER" id="PTHR47478:SF1">
    <property type="entry name" value="PYRIMIDINE 5'-NUCLEOTIDASE YJJG"/>
    <property type="match status" value="1"/>
</dbReference>
<dbReference type="STRING" id="889453.SAMN03080601_02273"/>
<sequence>MYIQQYQHLFFDLDHTLWDFNTNEKHTLSELFMRYNLDKHFDSFDIFFNTYEPINADLWLKYRHGEIRKPEVAIGRFHNTFLTSGLDDFEMARKFSFDFVAENSKKTALIPGAIELLEYLHPKYNLHIITNGFIEAQHVKMEKSGLKPFFQKIFISEEIGAPKPKQEFFEHAIRSCNAKKKESLVIGDSLETDIAGAKNFGLDHVYFNPAGTPHNEVVFMEIRSLRELLDCL</sequence>
<dbReference type="InterPro" id="IPR036412">
    <property type="entry name" value="HAD-like_sf"/>
</dbReference>
<dbReference type="GO" id="GO:0008253">
    <property type="term" value="F:5'-nucleotidase activity"/>
    <property type="evidence" value="ECO:0007669"/>
    <property type="project" value="InterPro"/>
</dbReference>
<dbReference type="SFLD" id="SFLDG01129">
    <property type="entry name" value="C1.5:_HAD__Beta-PGM__Phosphata"/>
    <property type="match status" value="1"/>
</dbReference>
<dbReference type="Gene3D" id="1.10.150.240">
    <property type="entry name" value="Putative phosphatase, domain 2"/>
    <property type="match status" value="1"/>
</dbReference>
<dbReference type="PANTHER" id="PTHR47478">
    <property type="match status" value="1"/>
</dbReference>
<proteinExistence type="predicted"/>
<evidence type="ECO:0000313" key="2">
    <source>
        <dbReference type="Proteomes" id="UP000191055"/>
    </source>
</evidence>
<name>A0A1T5HFM0_9BACT</name>
<dbReference type="NCBIfam" id="TIGR02254">
    <property type="entry name" value="YjjG_YfnB"/>
    <property type="match status" value="1"/>
</dbReference>
<evidence type="ECO:0000313" key="1">
    <source>
        <dbReference type="EMBL" id="SKC19466.1"/>
    </source>
</evidence>
<protein>
    <submittedName>
        <fullName evidence="1">Putative hydrolase of the HAD superfamily</fullName>
    </submittedName>
</protein>
<dbReference type="Pfam" id="PF00702">
    <property type="entry name" value="Hydrolase"/>
    <property type="match status" value="1"/>
</dbReference>
<dbReference type="SUPFAM" id="SSF56784">
    <property type="entry name" value="HAD-like"/>
    <property type="match status" value="1"/>
</dbReference>
<dbReference type="Proteomes" id="UP000191055">
    <property type="component" value="Unassembled WGS sequence"/>
</dbReference>
<dbReference type="Gene3D" id="3.40.50.1000">
    <property type="entry name" value="HAD superfamily/HAD-like"/>
    <property type="match status" value="1"/>
</dbReference>
<gene>
    <name evidence="1" type="ORF">SAMN03080601_02273</name>
</gene>
<reference evidence="1 2" key="1">
    <citation type="submission" date="2017-02" db="EMBL/GenBank/DDBJ databases">
        <authorList>
            <person name="Peterson S.W."/>
        </authorList>
    </citation>
    <scope>NUCLEOTIDE SEQUENCE [LARGE SCALE GENOMIC DNA]</scope>
    <source>
        <strain evidence="1 2">DSM 24412</strain>
    </source>
</reference>
<keyword evidence="1" id="KW-0378">Hydrolase</keyword>
<keyword evidence="2" id="KW-1185">Reference proteome</keyword>
<dbReference type="InterPro" id="IPR023214">
    <property type="entry name" value="HAD_sf"/>
</dbReference>
<dbReference type="InterPro" id="IPR052550">
    <property type="entry name" value="Pyrimidine_5'-ntase_YjjG"/>
</dbReference>
<dbReference type="AlphaFoldDB" id="A0A1T5HFM0"/>
<dbReference type="InterPro" id="IPR011951">
    <property type="entry name" value="HAD-SF_hydro_IA_YjjG/PynA"/>
</dbReference>
<accession>A0A1T5HFM0</accession>
<dbReference type="NCBIfam" id="TIGR01549">
    <property type="entry name" value="HAD-SF-IA-v1"/>
    <property type="match status" value="1"/>
</dbReference>
<organism evidence="1 2">
    <name type="scientific">Alkalitalea saponilacus</name>
    <dbReference type="NCBI Taxonomy" id="889453"/>
    <lineage>
        <taxon>Bacteria</taxon>
        <taxon>Pseudomonadati</taxon>
        <taxon>Bacteroidota</taxon>
        <taxon>Bacteroidia</taxon>
        <taxon>Marinilabiliales</taxon>
        <taxon>Marinilabiliaceae</taxon>
        <taxon>Alkalitalea</taxon>
    </lineage>
</organism>
<dbReference type="InterPro" id="IPR006439">
    <property type="entry name" value="HAD-SF_hydro_IA"/>
</dbReference>
<dbReference type="KEGG" id="asx:CDL62_02535"/>
<dbReference type="OrthoDB" id="9802350at2"/>
<dbReference type="SFLD" id="SFLDS00003">
    <property type="entry name" value="Haloacid_Dehalogenase"/>
    <property type="match status" value="1"/>
</dbReference>
<dbReference type="EMBL" id="FUYV01000013">
    <property type="protein sequence ID" value="SKC19466.1"/>
    <property type="molecule type" value="Genomic_DNA"/>
</dbReference>
<dbReference type="RefSeq" id="WP_079557993.1">
    <property type="nucleotide sequence ID" value="NZ_CP021904.1"/>
</dbReference>
<dbReference type="InterPro" id="IPR023198">
    <property type="entry name" value="PGP-like_dom2"/>
</dbReference>